<name>A0AAD8SFG1_LOLMU</name>
<dbReference type="NCBIfam" id="TIGR01640">
    <property type="entry name" value="F_box_assoc_1"/>
    <property type="match status" value="1"/>
</dbReference>
<reference evidence="2" key="1">
    <citation type="submission" date="2023-07" db="EMBL/GenBank/DDBJ databases">
        <title>A chromosome-level genome assembly of Lolium multiflorum.</title>
        <authorList>
            <person name="Chen Y."/>
            <person name="Copetti D."/>
            <person name="Kolliker R."/>
            <person name="Studer B."/>
        </authorList>
    </citation>
    <scope>NUCLEOTIDE SEQUENCE</scope>
    <source>
        <strain evidence="2">02402/16</strain>
        <tissue evidence="2">Leaf</tissue>
    </source>
</reference>
<dbReference type="Pfam" id="PF12937">
    <property type="entry name" value="F-box-like"/>
    <property type="match status" value="1"/>
</dbReference>
<keyword evidence="3" id="KW-1185">Reference proteome</keyword>
<evidence type="ECO:0000313" key="3">
    <source>
        <dbReference type="Proteomes" id="UP001231189"/>
    </source>
</evidence>
<proteinExistence type="predicted"/>
<sequence>MAANTQGCDLPEEMISEILIRLPPKYLLRCGAVCKAWRRLATDRTLLHNHHLRQPAQPLITLFHERSDALGFSTNCLEAVDLAADTRRRVLARFADGERRWDLHRNYNAFYALGVHGSCDGLVLLSFESSNASNTTFFVCNPATRQGTLLPLPRDVPGIAGFYAHAASREYRVLYLYRRRDNDGHESECFILTLGSHQPRSIQRRASSAAVFGEVERVLHGVCSWPPVLLHGSLHWPPTRQQQGGILLVFHTDAESFSSIPPPAAAGACEHARLFEMDGKLAMFCWHQNTSTSDLWLMDDYEAAVWIRKHQIELSTMPRRPSQGFLWDPPFVYRGGDMLIEGGWRFVLHYDNKGQLQGSFGCDVFRLQLTPYLLKESLVLHDFLHEFLGVA</sequence>
<dbReference type="PANTHER" id="PTHR31672:SF2">
    <property type="entry name" value="F-BOX DOMAIN-CONTAINING PROTEIN"/>
    <property type="match status" value="1"/>
</dbReference>
<dbReference type="Proteomes" id="UP001231189">
    <property type="component" value="Unassembled WGS sequence"/>
</dbReference>
<dbReference type="SUPFAM" id="SSF81383">
    <property type="entry name" value="F-box domain"/>
    <property type="match status" value="1"/>
</dbReference>
<dbReference type="EMBL" id="JAUUTY010000004">
    <property type="protein sequence ID" value="KAK1650709.1"/>
    <property type="molecule type" value="Genomic_DNA"/>
</dbReference>
<dbReference type="InterPro" id="IPR050796">
    <property type="entry name" value="SCF_F-box_component"/>
</dbReference>
<evidence type="ECO:0000313" key="2">
    <source>
        <dbReference type="EMBL" id="KAK1650709.1"/>
    </source>
</evidence>
<dbReference type="PROSITE" id="PS50181">
    <property type="entry name" value="FBOX"/>
    <property type="match status" value="1"/>
</dbReference>
<evidence type="ECO:0000259" key="1">
    <source>
        <dbReference type="PROSITE" id="PS50181"/>
    </source>
</evidence>
<dbReference type="PANTHER" id="PTHR31672">
    <property type="entry name" value="BNACNNG10540D PROTEIN"/>
    <property type="match status" value="1"/>
</dbReference>
<dbReference type="InterPro" id="IPR013187">
    <property type="entry name" value="F-box-assoc_dom_typ3"/>
</dbReference>
<dbReference type="AlphaFoldDB" id="A0AAD8SFG1"/>
<dbReference type="SMART" id="SM00256">
    <property type="entry name" value="FBOX"/>
    <property type="match status" value="1"/>
</dbReference>
<dbReference type="Pfam" id="PF08268">
    <property type="entry name" value="FBA_3"/>
    <property type="match status" value="1"/>
</dbReference>
<gene>
    <name evidence="2" type="ORF">QYE76_068514</name>
</gene>
<protein>
    <recommendedName>
        <fullName evidence="1">F-box domain-containing protein</fullName>
    </recommendedName>
</protein>
<dbReference type="Gene3D" id="1.20.1280.50">
    <property type="match status" value="1"/>
</dbReference>
<dbReference type="CDD" id="cd22157">
    <property type="entry name" value="F-box_AtFBW1-like"/>
    <property type="match status" value="1"/>
</dbReference>
<dbReference type="InterPro" id="IPR017451">
    <property type="entry name" value="F-box-assoc_interact_dom"/>
</dbReference>
<comment type="caution">
    <text evidence="2">The sequence shown here is derived from an EMBL/GenBank/DDBJ whole genome shotgun (WGS) entry which is preliminary data.</text>
</comment>
<organism evidence="2 3">
    <name type="scientific">Lolium multiflorum</name>
    <name type="common">Italian ryegrass</name>
    <name type="synonym">Lolium perenne subsp. multiflorum</name>
    <dbReference type="NCBI Taxonomy" id="4521"/>
    <lineage>
        <taxon>Eukaryota</taxon>
        <taxon>Viridiplantae</taxon>
        <taxon>Streptophyta</taxon>
        <taxon>Embryophyta</taxon>
        <taxon>Tracheophyta</taxon>
        <taxon>Spermatophyta</taxon>
        <taxon>Magnoliopsida</taxon>
        <taxon>Liliopsida</taxon>
        <taxon>Poales</taxon>
        <taxon>Poaceae</taxon>
        <taxon>BOP clade</taxon>
        <taxon>Pooideae</taxon>
        <taxon>Poodae</taxon>
        <taxon>Poeae</taxon>
        <taxon>Poeae Chloroplast Group 2 (Poeae type)</taxon>
        <taxon>Loliodinae</taxon>
        <taxon>Loliinae</taxon>
        <taxon>Lolium</taxon>
    </lineage>
</organism>
<accession>A0AAD8SFG1</accession>
<dbReference type="InterPro" id="IPR036047">
    <property type="entry name" value="F-box-like_dom_sf"/>
</dbReference>
<feature type="domain" description="F-box" evidence="1">
    <location>
        <begin position="4"/>
        <end position="50"/>
    </location>
</feature>
<dbReference type="InterPro" id="IPR001810">
    <property type="entry name" value="F-box_dom"/>
</dbReference>